<dbReference type="EMBL" id="JAUEIQ010000012">
    <property type="protein sequence ID" value="MDN0064774.1"/>
    <property type="molecule type" value="Genomic_DNA"/>
</dbReference>
<accession>A0ABT7XH85</accession>
<name>A0ABT7XH85_9ACTN</name>
<comment type="subcellular location">
    <subcellularLocation>
        <location evidence="1">Cell membrane</location>
        <topology evidence="1">Single-pass membrane protein</topology>
    </subcellularLocation>
</comment>
<gene>
    <name evidence="8" type="ORF">QVN30_10720</name>
</gene>
<feature type="non-terminal residue" evidence="8">
    <location>
        <position position="911"/>
    </location>
</feature>
<evidence type="ECO:0000256" key="1">
    <source>
        <dbReference type="ARBA" id="ARBA00004162"/>
    </source>
</evidence>
<keyword evidence="5 7" id="KW-0472">Membrane</keyword>
<feature type="compositionally biased region" description="Basic and acidic residues" evidence="6">
    <location>
        <begin position="801"/>
        <end position="812"/>
    </location>
</feature>
<evidence type="ECO:0000256" key="2">
    <source>
        <dbReference type="ARBA" id="ARBA00022475"/>
    </source>
</evidence>
<dbReference type="InterPro" id="IPR018513">
    <property type="entry name" value="Cell_synthase_bac"/>
</dbReference>
<evidence type="ECO:0000256" key="6">
    <source>
        <dbReference type="SAM" id="MobiDB-lite"/>
    </source>
</evidence>
<proteinExistence type="predicted"/>
<feature type="compositionally biased region" description="Basic and acidic residues" evidence="6">
    <location>
        <begin position="860"/>
        <end position="872"/>
    </location>
</feature>
<keyword evidence="4 7" id="KW-1133">Transmembrane helix</keyword>
<comment type="caution">
    <text evidence="8">The sequence shown here is derived from an EMBL/GenBank/DDBJ whole genome shotgun (WGS) entry which is preliminary data.</text>
</comment>
<evidence type="ECO:0000256" key="5">
    <source>
        <dbReference type="ARBA" id="ARBA00023136"/>
    </source>
</evidence>
<dbReference type="RefSeq" id="WP_289836344.1">
    <property type="nucleotide sequence ID" value="NZ_JAUEIQ010000012.1"/>
</dbReference>
<reference evidence="8" key="2">
    <citation type="submission" date="2024-05" db="EMBL/GenBank/DDBJ databases">
        <title>Identification and characterization of horizontal gene transfer across gut microbiota members of farm animals based on homology search.</title>
        <authorList>
            <person name="Schwarzerova J."/>
            <person name="Nykrynova M."/>
            <person name="Jureckova K."/>
            <person name="Cejkova D."/>
            <person name="Rychlik I."/>
        </authorList>
    </citation>
    <scope>NUCLEOTIDE SEQUENCE</scope>
    <source>
        <strain evidence="8">176_SSukc20</strain>
    </source>
</reference>
<evidence type="ECO:0000313" key="9">
    <source>
        <dbReference type="Proteomes" id="UP001168435"/>
    </source>
</evidence>
<reference evidence="8" key="1">
    <citation type="submission" date="2023-06" db="EMBL/GenBank/DDBJ databases">
        <authorList>
            <person name="Zeman M."/>
            <person name="Kubasova T."/>
            <person name="Jahodarova E."/>
            <person name="Nykrynova M."/>
            <person name="Rychlik I."/>
        </authorList>
    </citation>
    <scope>NUCLEOTIDE SEQUENCE</scope>
    <source>
        <strain evidence="8">176_SSukc20</strain>
    </source>
</reference>
<dbReference type="Pfam" id="PF03170">
    <property type="entry name" value="BcsB"/>
    <property type="match status" value="1"/>
</dbReference>
<feature type="region of interest" description="Disordered" evidence="6">
    <location>
        <begin position="801"/>
        <end position="822"/>
    </location>
</feature>
<evidence type="ECO:0000256" key="3">
    <source>
        <dbReference type="ARBA" id="ARBA00022692"/>
    </source>
</evidence>
<protein>
    <submittedName>
        <fullName evidence="8">Cellulose biosynthesis cyclic di-GMP-binding regulatory protein BcsB</fullName>
    </submittedName>
</protein>
<feature type="compositionally biased region" description="Low complexity" evidence="6">
    <location>
        <begin position="888"/>
        <end position="897"/>
    </location>
</feature>
<sequence length="911" mass="94857">MIRSASPIRTTALRGSHLHLARMHATARLAVALSLTATAVALTPSLAAAEQDATGAVDETIVDSTASTLAADGHAFDVYADHVDIQMFSGRQTLDSADNLQTFFFTIPAGVELDGTCTMNLLVSASEHLDDDLALTISLNGTVVQSIPVQKIGSDGTGWLVCNIPSQVFKVGATNSVTLALVLADVSSDASDVQDYEARFTSSDTSNWVEFDASSTMQMRVKSLPACTNATWYPLQFDSVLSDPKTSLSFITDGQTSSRNAALCIASAFGAQVPYQSAIDLSAAGSAEEANVLVGGISDWKSLFGNLDVARAGDGEGIVATAGSVSYTSISRLLVYARDEQGLSLAADAASDPDTMAELEGTSAIISSFASASVVTPEERADGTYQLSDFGYEDVTLQGSSGEIASFRLTQPGGVASGPGSTVTIEFSHSDNLDPAQAELTVYINDERVDSVSLSDANAEAGSLTVSIPQAARTSPIIDVRVEVNNYTGDVDPTKSENAGSTMISSTSSVHLAHSDESISPSLSRLFTFASTSGEEDGTVVVHADGFDDALLNLAMRIGQANLQAVDFELAGPSDAADERDRTHDLVYMGSASTIELPDEIAEALDAAPRSDGTYRTVRSLPLDTDDLADSVVFQTVPSPWDPARTVYVITYPEGAEDRACSVLCNGEILGALDGTIAAVSAGGTVLSCDTTSVHKTGSNEADSAQTLLQSLIGFLRSPVVIACGIGGLAAAIIVAIFLLARHIYRMGRERGAAEAAANRAVQTAREDAAVHELREEADSDFGIGSFTFEAPASDLELVEAKAQHETEHGTDAETTAEPDEAEQALEAEADAGAVCEPAPTACAAVAGAPAAETEAEAEASARPEAESKDEPATELAVELATAPADLASPSEPAPAVEPRRRKQIPGYYVY</sequence>
<keyword evidence="2" id="KW-1003">Cell membrane</keyword>
<feature type="compositionally biased region" description="Low complexity" evidence="6">
    <location>
        <begin position="847"/>
        <end position="859"/>
    </location>
</feature>
<feature type="transmembrane region" description="Helical" evidence="7">
    <location>
        <begin position="720"/>
        <end position="741"/>
    </location>
</feature>
<dbReference type="Proteomes" id="UP001168435">
    <property type="component" value="Unassembled WGS sequence"/>
</dbReference>
<evidence type="ECO:0000313" key="8">
    <source>
        <dbReference type="EMBL" id="MDN0064774.1"/>
    </source>
</evidence>
<dbReference type="PANTHER" id="PTHR39083">
    <property type="entry name" value="CYCLIC DI-GMP-BINDING PROTEIN"/>
    <property type="match status" value="1"/>
</dbReference>
<evidence type="ECO:0000256" key="7">
    <source>
        <dbReference type="SAM" id="Phobius"/>
    </source>
</evidence>
<keyword evidence="9" id="KW-1185">Reference proteome</keyword>
<evidence type="ECO:0000256" key="4">
    <source>
        <dbReference type="ARBA" id="ARBA00022989"/>
    </source>
</evidence>
<keyword evidence="3 7" id="KW-0812">Transmembrane</keyword>
<dbReference type="PANTHER" id="PTHR39083:SF1">
    <property type="entry name" value="CYCLIC DI-GMP-BINDING PROTEIN"/>
    <property type="match status" value="1"/>
</dbReference>
<organism evidence="8 9">
    <name type="scientific">Collinsella ihumii</name>
    <dbReference type="NCBI Taxonomy" id="1720204"/>
    <lineage>
        <taxon>Bacteria</taxon>
        <taxon>Bacillati</taxon>
        <taxon>Actinomycetota</taxon>
        <taxon>Coriobacteriia</taxon>
        <taxon>Coriobacteriales</taxon>
        <taxon>Coriobacteriaceae</taxon>
        <taxon>Collinsella</taxon>
    </lineage>
</organism>
<feature type="region of interest" description="Disordered" evidence="6">
    <location>
        <begin position="847"/>
        <end position="911"/>
    </location>
</feature>
<dbReference type="Gene3D" id="2.60.120.260">
    <property type="entry name" value="Galactose-binding domain-like"/>
    <property type="match status" value="2"/>
</dbReference>